<reference evidence="1 2" key="1">
    <citation type="submission" date="2020-06" db="EMBL/GenBank/DDBJ databases">
        <title>Sulfitobacter algicola sp. nov., isolated from green algae.</title>
        <authorList>
            <person name="Wang C."/>
        </authorList>
    </citation>
    <scope>NUCLEOTIDE SEQUENCE [LARGE SCALE GENOMIC DNA]</scope>
    <source>
        <strain evidence="1 2">1151</strain>
    </source>
</reference>
<dbReference type="EMBL" id="JABUFE010000025">
    <property type="protein sequence ID" value="NSX56942.1"/>
    <property type="molecule type" value="Genomic_DNA"/>
</dbReference>
<comment type="caution">
    <text evidence="1">The sequence shown here is derived from an EMBL/GenBank/DDBJ whole genome shotgun (WGS) entry which is preliminary data.</text>
</comment>
<name>A0ABX2IVJ5_9RHOB</name>
<accession>A0ABX2IVJ5</accession>
<dbReference type="Pfam" id="PF07591">
    <property type="entry name" value="PT-HINT"/>
    <property type="match status" value="1"/>
</dbReference>
<dbReference type="InterPro" id="IPR036844">
    <property type="entry name" value="Hint_dom_sf"/>
</dbReference>
<proteinExistence type="predicted"/>
<dbReference type="SUPFAM" id="SSF51294">
    <property type="entry name" value="Hedgehog/intein (Hint) domain"/>
    <property type="match status" value="1"/>
</dbReference>
<organism evidence="1 2">
    <name type="scientific">Parasulfitobacter algicola</name>
    <dbReference type="NCBI Taxonomy" id="2614809"/>
    <lineage>
        <taxon>Bacteria</taxon>
        <taxon>Pseudomonadati</taxon>
        <taxon>Pseudomonadota</taxon>
        <taxon>Alphaproteobacteria</taxon>
        <taxon>Rhodobacterales</taxon>
        <taxon>Roseobacteraceae</taxon>
        <taxon>Parasulfitobacter</taxon>
    </lineage>
</organism>
<evidence type="ECO:0008006" key="3">
    <source>
        <dbReference type="Google" id="ProtNLM"/>
    </source>
</evidence>
<gene>
    <name evidence="1" type="ORF">HRQ87_19355</name>
</gene>
<sequence>MYHFSALSVTEIENLTPSGLVAIETLREGDLIVARDEETGQSLISSVTAVMKRQATDVLWLTLEDGCGQVSRLGVTATKHKQMPRIRILLQNALGHSRLA</sequence>
<keyword evidence="2" id="KW-1185">Reference proteome</keyword>
<protein>
    <recommendedName>
        <fullName evidence="3">Hedgehog/Intein (Hint) domain-containing protein</fullName>
    </recommendedName>
</protein>
<evidence type="ECO:0000313" key="2">
    <source>
        <dbReference type="Proteomes" id="UP000777935"/>
    </source>
</evidence>
<dbReference type="Gene3D" id="2.170.16.10">
    <property type="entry name" value="Hedgehog/Intein (Hint) domain"/>
    <property type="match status" value="1"/>
</dbReference>
<dbReference type="Proteomes" id="UP000777935">
    <property type="component" value="Unassembled WGS sequence"/>
</dbReference>
<evidence type="ECO:0000313" key="1">
    <source>
        <dbReference type="EMBL" id="NSX56942.1"/>
    </source>
</evidence>